<dbReference type="OrthoDB" id="9773332at2"/>
<evidence type="ECO:0000313" key="2">
    <source>
        <dbReference type="Proteomes" id="UP000298616"/>
    </source>
</evidence>
<dbReference type="RefSeq" id="WP_137091684.1">
    <property type="nucleotide sequence ID" value="NZ_CP028923.1"/>
</dbReference>
<dbReference type="Proteomes" id="UP000298616">
    <property type="component" value="Chromosome"/>
</dbReference>
<sequence>MKLSLRDVKEHLDDALIKYAQPGFIGSDPIQIPHSFSRKQDIEIAGLFAATLAWGQRKTIINKCNELMDMMDRAPHEFILGHSEEELQRLSSFKHRTFNNEDLLYFIRFLNYWYSENDSLEDLFYVDPNDSSQPVKQGLINYHRTFFSLSDSPSRTKKHVSTPERKSACKRLNMYLRWMVRSDKEGIDFGIWNKISTADLICPLDVHVERIAKALNLLKRKQSDWLAAEELTSNLKKMNPEDPVKYDLALFGLGVMEGI</sequence>
<proteinExistence type="predicted"/>
<gene>
    <name evidence="1" type="ORF">DCC35_15720</name>
</gene>
<accession>A0A4D7JV85</accession>
<dbReference type="KEGG" id="fpf:DCC35_15720"/>
<dbReference type="EMBL" id="CP028923">
    <property type="protein sequence ID" value="QCK16086.1"/>
    <property type="molecule type" value="Genomic_DNA"/>
</dbReference>
<organism evidence="1 2">
    <name type="scientific">Mangrovivirga cuniculi</name>
    <dbReference type="NCBI Taxonomy" id="2715131"/>
    <lineage>
        <taxon>Bacteria</taxon>
        <taxon>Pseudomonadati</taxon>
        <taxon>Bacteroidota</taxon>
        <taxon>Cytophagia</taxon>
        <taxon>Cytophagales</taxon>
        <taxon>Mangrovivirgaceae</taxon>
        <taxon>Mangrovivirga</taxon>
    </lineage>
</organism>
<dbReference type="AlphaFoldDB" id="A0A4D7JV85"/>
<keyword evidence="2" id="KW-1185">Reference proteome</keyword>
<reference evidence="1 2" key="1">
    <citation type="submission" date="2018-04" db="EMBL/GenBank/DDBJ databases">
        <title>Complete genome uncultured novel isolate.</title>
        <authorList>
            <person name="Merlino G."/>
        </authorList>
    </citation>
    <scope>NUCLEOTIDE SEQUENCE [LARGE SCALE GENOMIC DNA]</scope>
    <source>
        <strain evidence="2">R1DC9</strain>
    </source>
</reference>
<protein>
    <submittedName>
        <fullName evidence="1">TIGR02757 family protein</fullName>
    </submittedName>
</protein>
<evidence type="ECO:0000313" key="1">
    <source>
        <dbReference type="EMBL" id="QCK16086.1"/>
    </source>
</evidence>
<dbReference type="Pfam" id="PF09674">
    <property type="entry name" value="DUF2400"/>
    <property type="match status" value="1"/>
</dbReference>
<name>A0A4D7JV85_9BACT</name>
<dbReference type="InterPro" id="IPR014127">
    <property type="entry name" value="CHP02757"/>
</dbReference>
<dbReference type="NCBIfam" id="TIGR02757">
    <property type="entry name" value="TIGR02757 family protein"/>
    <property type="match status" value="1"/>
</dbReference>